<name>A0A800NGK0_CYTFI</name>
<dbReference type="Proteomes" id="UP000465778">
    <property type="component" value="Unassembled WGS sequence"/>
</dbReference>
<reference evidence="1 2" key="1">
    <citation type="journal article" date="2020" name="G3 (Bethesda)">
        <title>Whole Genome Sequencing and Comparative Genomics of Two Nematicidal Bacillus Strains Reveals a Wide Range of Possible Virulence Factors.</title>
        <authorList>
            <person name="Susic N."/>
            <person name="Janezic S."/>
            <person name="Rupnik M."/>
            <person name="Geric Stare B."/>
        </authorList>
    </citation>
    <scope>NUCLEOTIDE SEQUENCE [LARGE SCALE GENOMIC DNA]</scope>
    <source>
        <strain evidence="1 2">I-1582</strain>
    </source>
</reference>
<comment type="caution">
    <text evidence="1">The sequence shown here is derived from an EMBL/GenBank/DDBJ whole genome shotgun (WGS) entry which is preliminary data.</text>
</comment>
<sequence>MKTVPSQMSVFSLLKEKSSSEFINVKDSYENEWSALAIHTKVVHHSLWKGLEYTQYFALLPGVPILAHWVKVINAGGKYLFNEKWITDIFLSGGSLKDLTLTLSDKGAESAYQAGVEEQSFVDINGSRISSSLSSEKMYVMKSKDTEFLGAYMNKEAFEVISERKAGPLAKPGFIAFDERSFDGKMLNKLHYLEFR</sequence>
<evidence type="ECO:0000313" key="1">
    <source>
        <dbReference type="EMBL" id="KAF0826055.1"/>
    </source>
</evidence>
<gene>
    <name evidence="1" type="ORF">KIS1582_0194</name>
</gene>
<proteinExistence type="predicted"/>
<dbReference type="EMBL" id="VDEM01000001">
    <property type="protein sequence ID" value="KAF0826055.1"/>
    <property type="molecule type" value="Genomic_DNA"/>
</dbReference>
<dbReference type="AlphaFoldDB" id="A0A800NGK0"/>
<organism evidence="1 2">
    <name type="scientific">Cytobacillus firmus</name>
    <name type="common">Bacillus firmus</name>
    <dbReference type="NCBI Taxonomy" id="1399"/>
    <lineage>
        <taxon>Bacteria</taxon>
        <taxon>Bacillati</taxon>
        <taxon>Bacillota</taxon>
        <taxon>Bacilli</taxon>
        <taxon>Bacillales</taxon>
        <taxon>Bacillaceae</taxon>
        <taxon>Cytobacillus</taxon>
    </lineage>
</organism>
<dbReference type="RefSeq" id="WP_335434904.1">
    <property type="nucleotide sequence ID" value="NZ_JBALOT010000016.1"/>
</dbReference>
<accession>A0A800NGK0</accession>
<evidence type="ECO:0000313" key="2">
    <source>
        <dbReference type="Proteomes" id="UP000465778"/>
    </source>
</evidence>
<protein>
    <submittedName>
        <fullName evidence="1">Uncharacterized protein</fullName>
    </submittedName>
</protein>